<organism evidence="1 2">
    <name type="scientific">Microbacterium phage Hendrix</name>
    <dbReference type="NCBI Taxonomy" id="2182341"/>
    <lineage>
        <taxon>Viruses</taxon>
        <taxon>Duplodnaviria</taxon>
        <taxon>Heunggongvirae</taxon>
        <taxon>Uroviricota</taxon>
        <taxon>Caudoviricetes</taxon>
        <taxon>Rogerhendrixvirus</taxon>
        <taxon>Rogerhendrixvirus hendrix</taxon>
    </lineage>
</organism>
<dbReference type="RefSeq" id="YP_009802032.1">
    <property type="nucleotide sequence ID" value="NC_047977.1"/>
</dbReference>
<accession>A0A2U8UU83</accession>
<dbReference type="Proteomes" id="UP000247284">
    <property type="component" value="Segment"/>
</dbReference>
<protein>
    <submittedName>
        <fullName evidence="1">Uncharacterized protein</fullName>
    </submittedName>
</protein>
<dbReference type="KEGG" id="vg:54992561"/>
<dbReference type="GeneID" id="54992561"/>
<proteinExistence type="predicted"/>
<keyword evidence="2" id="KW-1185">Reference proteome</keyword>
<sequence length="176" mass="19820">MTTSYYSQYLGAEWLRKHLEAAGFEVTALELNRSRWTERETLDKLVENGNLDYGFSFHVDAKIQIGYRAEDVDKAANTVFESVPGARVFRKQGGIHLYGMLPGIHDLRWHLYVGQGTCERVIVGSRKVMKADPAKVAQIPMIEVDEPIYEIICSDPAVEAASLRAAQPESELEDVF</sequence>
<evidence type="ECO:0000313" key="1">
    <source>
        <dbReference type="EMBL" id="AWN07765.1"/>
    </source>
</evidence>
<reference evidence="1 2" key="1">
    <citation type="submission" date="2018-04" db="EMBL/GenBank/DDBJ databases">
        <authorList>
            <person name="Stanton A.-C.J."/>
            <person name="Garlena R.A."/>
            <person name="Russell D.A."/>
            <person name="Pope W.H."/>
            <person name="Jacobs-Sera D."/>
            <person name="Hatfull G.F."/>
        </authorList>
    </citation>
    <scope>NUCLEOTIDE SEQUENCE [LARGE SCALE GENOMIC DNA]</scope>
</reference>
<name>A0A2U8UU83_9CAUD</name>
<gene>
    <name evidence="1" type="primary">94</name>
    <name evidence="1" type="ORF">PBI_HENDRIX_94</name>
</gene>
<evidence type="ECO:0000313" key="2">
    <source>
        <dbReference type="Proteomes" id="UP000247284"/>
    </source>
</evidence>
<dbReference type="EMBL" id="MH183162">
    <property type="protein sequence ID" value="AWN07765.1"/>
    <property type="molecule type" value="Genomic_DNA"/>
</dbReference>